<dbReference type="PANTHER" id="PTHR47829:SF3">
    <property type="entry name" value="AMINOGLYCOSIDE PHOSPHOTRANSFERASE DOMAIN-CONTAINING PROTEIN"/>
    <property type="match status" value="1"/>
</dbReference>
<comment type="caution">
    <text evidence="2">The sequence shown here is derived from an EMBL/GenBank/DDBJ whole genome shotgun (WGS) entry which is preliminary data.</text>
</comment>
<dbReference type="EMBL" id="SWJE01000009">
    <property type="protein sequence ID" value="TKC87293.1"/>
    <property type="molecule type" value="Genomic_DNA"/>
</dbReference>
<dbReference type="CDD" id="cd05154">
    <property type="entry name" value="ACAD10_11_N-like"/>
    <property type="match status" value="1"/>
</dbReference>
<dbReference type="OrthoDB" id="3806873at2"/>
<dbReference type="InterPro" id="IPR041726">
    <property type="entry name" value="ACAD10_11_N"/>
</dbReference>
<organism evidence="2 3">
    <name type="scientific">Trinickia terrae</name>
    <dbReference type="NCBI Taxonomy" id="2571161"/>
    <lineage>
        <taxon>Bacteria</taxon>
        <taxon>Pseudomonadati</taxon>
        <taxon>Pseudomonadota</taxon>
        <taxon>Betaproteobacteria</taxon>
        <taxon>Burkholderiales</taxon>
        <taxon>Burkholderiaceae</taxon>
        <taxon>Trinickia</taxon>
    </lineage>
</organism>
<keyword evidence="2" id="KW-0808">Transferase</keyword>
<feature type="domain" description="Aminoglycoside phosphotransferase" evidence="1">
    <location>
        <begin position="43"/>
        <end position="275"/>
    </location>
</feature>
<dbReference type="PANTHER" id="PTHR47829">
    <property type="entry name" value="HYDROLASE, PUTATIVE (AFU_ORTHOLOGUE AFUA_1G12880)-RELATED"/>
    <property type="match status" value="1"/>
</dbReference>
<accession>A0A4U1I277</accession>
<reference evidence="2 3" key="1">
    <citation type="submission" date="2019-04" db="EMBL/GenBank/DDBJ databases">
        <title>Trinickia sp. 7GSK02, isolated from subtropical forest soil.</title>
        <authorList>
            <person name="Gao Z.-H."/>
            <person name="Qiu L.-H."/>
        </authorList>
    </citation>
    <scope>NUCLEOTIDE SEQUENCE [LARGE SCALE GENOMIC DNA]</scope>
    <source>
        <strain evidence="2 3">7GSK02</strain>
    </source>
</reference>
<dbReference type="GO" id="GO:0016740">
    <property type="term" value="F:transferase activity"/>
    <property type="evidence" value="ECO:0007669"/>
    <property type="project" value="UniProtKB-KW"/>
</dbReference>
<name>A0A4U1I277_9BURK</name>
<dbReference type="Proteomes" id="UP000305539">
    <property type="component" value="Unassembled WGS sequence"/>
</dbReference>
<dbReference type="RefSeq" id="WP_136896502.1">
    <property type="nucleotide sequence ID" value="NZ_SWJE01000009.1"/>
</dbReference>
<dbReference type="InterPro" id="IPR052898">
    <property type="entry name" value="ACAD10-like"/>
</dbReference>
<evidence type="ECO:0000313" key="2">
    <source>
        <dbReference type="EMBL" id="TKC87293.1"/>
    </source>
</evidence>
<dbReference type="Gene3D" id="3.30.200.20">
    <property type="entry name" value="Phosphorylase Kinase, domain 1"/>
    <property type="match status" value="1"/>
</dbReference>
<dbReference type="AlphaFoldDB" id="A0A4U1I277"/>
<gene>
    <name evidence="2" type="ORF">FAZ69_18350</name>
</gene>
<protein>
    <submittedName>
        <fullName evidence="2">Phosphotransferase family protein</fullName>
    </submittedName>
</protein>
<proteinExistence type="predicted"/>
<dbReference type="InterPro" id="IPR002575">
    <property type="entry name" value="Aminoglycoside_PTrfase"/>
</dbReference>
<dbReference type="SUPFAM" id="SSF56112">
    <property type="entry name" value="Protein kinase-like (PK-like)"/>
    <property type="match status" value="1"/>
</dbReference>
<keyword evidence="3" id="KW-1185">Reference proteome</keyword>
<sequence length="367" mass="41017">MSEMLSNTATNTTAVRPAHRFDVARLETWLRERIDGFRGPLEVAQFSGGQSNPTYLLSTPPAHYVLRRKPPGTLLPSAHAIDREYRLLNALRGTQVPVAEPYCYCDDASVIGSEFYVMGYVSGRVLWDARLPGMTPGERRAVFGEMNRVMAALHRLDIDALGLRDYGRTGGYFERQVSRWTKQYRASETHRIEAVERLVAWLPEHLPTRETTALVHGDFSLHNLMFAPDEPRVIAVLDWELSTLGDPFADFAYLCLVWHTPAGSAGARGLADLRAADLDALGIPQESAFVSEYCRRTGIEEVGTREWNFYLAYNFFRGAAILQGITKRALDGNASSEHAFEFGQRATGMAELGWACAERAMNVQAPR</sequence>
<dbReference type="InterPro" id="IPR011009">
    <property type="entry name" value="Kinase-like_dom_sf"/>
</dbReference>
<evidence type="ECO:0000259" key="1">
    <source>
        <dbReference type="Pfam" id="PF01636"/>
    </source>
</evidence>
<dbReference type="Gene3D" id="3.90.1200.10">
    <property type="match status" value="1"/>
</dbReference>
<evidence type="ECO:0000313" key="3">
    <source>
        <dbReference type="Proteomes" id="UP000305539"/>
    </source>
</evidence>
<dbReference type="Pfam" id="PF01636">
    <property type="entry name" value="APH"/>
    <property type="match status" value="1"/>
</dbReference>